<evidence type="ECO:0000313" key="7">
    <source>
        <dbReference type="EMBL" id="CAF1162656.1"/>
    </source>
</evidence>
<sequence>MKFLWVLYVELLILLSTTNAISNITACNSLGQIDKNKILSICQKIKNNISPNSHVYYPPSLNYYNNTYHYSISSTNLSVCSVVPCTTEDVSIIIKIIGENRVPFAIKSGGHSLNPGFSSTGGIHISMQCFNNVTYNPNDETVDVGPGLVWDDVYKQLQSYNVSVLGGRVSGVGVGGFLLGGGYGWKSSQDGLGIDNIVEYELVTPNGTIINVNNQTYPDLFFGLKGGLNNFGIVTNFKMRALSQTLVYGGVLIYLKPKIDDVINAVVNFQKTNQDPKAQILCDFTSILGVFAMNINIFYDAPIAPPNTFDVFTSILHEGELETQSYLSFVQAVPVFISANMRGRFHTVSVRNISKALMEKVRDLYINYTLPIIPSTQTVVTFSVEPFLSSYLNKSQGGAYPHSPSNPLFLICLQFGWILESSDQFFINAIQTVAKALLQTAIEDSQDLEGLEEILYPNYALIDTPLTKMYGSNVDRLKSIRQQVDPNGVMCLTGGFRF</sequence>
<dbReference type="PANTHER" id="PTHR42973:SF13">
    <property type="entry name" value="FAD-BINDING PCMH-TYPE DOMAIN-CONTAINING PROTEIN"/>
    <property type="match status" value="1"/>
</dbReference>
<comment type="similarity">
    <text evidence="1">Belongs to the oxygen-dependent FAD-linked oxidoreductase family.</text>
</comment>
<evidence type="ECO:0000256" key="5">
    <source>
        <dbReference type="SAM" id="SignalP"/>
    </source>
</evidence>
<dbReference type="Pfam" id="PF01565">
    <property type="entry name" value="FAD_binding_4"/>
    <property type="match status" value="1"/>
</dbReference>
<accession>A0A814TLZ6</accession>
<keyword evidence="4" id="KW-0560">Oxidoreductase</keyword>
<dbReference type="SUPFAM" id="SSF56176">
    <property type="entry name" value="FAD-binding/transporter-associated domain-like"/>
    <property type="match status" value="1"/>
</dbReference>
<comment type="caution">
    <text evidence="7">The sequence shown here is derived from an EMBL/GenBank/DDBJ whole genome shotgun (WGS) entry which is preliminary data.</text>
</comment>
<reference evidence="7" key="1">
    <citation type="submission" date="2021-02" db="EMBL/GenBank/DDBJ databases">
        <authorList>
            <person name="Nowell W R."/>
        </authorList>
    </citation>
    <scope>NUCLEOTIDE SEQUENCE</scope>
</reference>
<dbReference type="EMBL" id="CAJNOI010000180">
    <property type="protein sequence ID" value="CAF1162656.1"/>
    <property type="molecule type" value="Genomic_DNA"/>
</dbReference>
<dbReference type="InterPro" id="IPR006094">
    <property type="entry name" value="Oxid_FAD_bind_N"/>
</dbReference>
<evidence type="ECO:0000259" key="6">
    <source>
        <dbReference type="PROSITE" id="PS51387"/>
    </source>
</evidence>
<evidence type="ECO:0000313" key="9">
    <source>
        <dbReference type="Proteomes" id="UP000663832"/>
    </source>
</evidence>
<dbReference type="InterPro" id="IPR050416">
    <property type="entry name" value="FAD-linked_Oxidoreductase"/>
</dbReference>
<protein>
    <recommendedName>
        <fullName evidence="6">FAD-binding PCMH-type domain-containing protein</fullName>
    </recommendedName>
</protein>
<dbReference type="Gene3D" id="3.30.465.10">
    <property type="match status" value="1"/>
</dbReference>
<dbReference type="InterPro" id="IPR016169">
    <property type="entry name" value="FAD-bd_PCMH_sub2"/>
</dbReference>
<dbReference type="InterPro" id="IPR016166">
    <property type="entry name" value="FAD-bd_PCMH"/>
</dbReference>
<dbReference type="EMBL" id="CAJNOM010000265">
    <property type="protein sequence ID" value="CAF1300367.1"/>
    <property type="molecule type" value="Genomic_DNA"/>
</dbReference>
<dbReference type="GO" id="GO:0071949">
    <property type="term" value="F:FAD binding"/>
    <property type="evidence" value="ECO:0007669"/>
    <property type="project" value="InterPro"/>
</dbReference>
<organism evidence="7 10">
    <name type="scientific">Adineta steineri</name>
    <dbReference type="NCBI Taxonomy" id="433720"/>
    <lineage>
        <taxon>Eukaryota</taxon>
        <taxon>Metazoa</taxon>
        <taxon>Spiralia</taxon>
        <taxon>Gnathifera</taxon>
        <taxon>Rotifera</taxon>
        <taxon>Eurotatoria</taxon>
        <taxon>Bdelloidea</taxon>
        <taxon>Adinetida</taxon>
        <taxon>Adinetidae</taxon>
        <taxon>Adineta</taxon>
    </lineage>
</organism>
<feature type="chain" id="PRO_5035602697" description="FAD-binding PCMH-type domain-containing protein" evidence="5">
    <location>
        <begin position="21"/>
        <end position="498"/>
    </location>
</feature>
<dbReference type="Proteomes" id="UP000663832">
    <property type="component" value="Unassembled WGS sequence"/>
</dbReference>
<keyword evidence="5" id="KW-0732">Signal</keyword>
<dbReference type="InterPro" id="IPR036318">
    <property type="entry name" value="FAD-bd_PCMH-like_sf"/>
</dbReference>
<evidence type="ECO:0000313" key="8">
    <source>
        <dbReference type="EMBL" id="CAF1300367.1"/>
    </source>
</evidence>
<evidence type="ECO:0000313" key="10">
    <source>
        <dbReference type="Proteomes" id="UP000663877"/>
    </source>
</evidence>
<dbReference type="PANTHER" id="PTHR42973">
    <property type="entry name" value="BINDING OXIDOREDUCTASE, PUTATIVE (AFU_ORTHOLOGUE AFUA_1G17690)-RELATED"/>
    <property type="match status" value="1"/>
</dbReference>
<name>A0A814TLZ6_9BILA</name>
<keyword evidence="2" id="KW-0285">Flavoprotein</keyword>
<dbReference type="Proteomes" id="UP000663877">
    <property type="component" value="Unassembled WGS sequence"/>
</dbReference>
<evidence type="ECO:0000256" key="1">
    <source>
        <dbReference type="ARBA" id="ARBA00005466"/>
    </source>
</evidence>
<feature type="domain" description="FAD-binding PCMH-type" evidence="6">
    <location>
        <begin position="72"/>
        <end position="244"/>
    </location>
</feature>
<keyword evidence="9" id="KW-1185">Reference proteome</keyword>
<keyword evidence="3" id="KW-0274">FAD</keyword>
<proteinExistence type="inferred from homology"/>
<evidence type="ECO:0000256" key="3">
    <source>
        <dbReference type="ARBA" id="ARBA00022827"/>
    </source>
</evidence>
<evidence type="ECO:0000256" key="2">
    <source>
        <dbReference type="ARBA" id="ARBA00022630"/>
    </source>
</evidence>
<evidence type="ECO:0000256" key="4">
    <source>
        <dbReference type="ARBA" id="ARBA00023002"/>
    </source>
</evidence>
<dbReference type="InterPro" id="IPR012951">
    <property type="entry name" value="BBE"/>
</dbReference>
<gene>
    <name evidence="7" type="ORF">BJG266_LOCUS24727</name>
    <name evidence="8" type="ORF">QVE165_LOCUS31210</name>
</gene>
<dbReference type="Pfam" id="PF08031">
    <property type="entry name" value="BBE"/>
    <property type="match status" value="1"/>
</dbReference>
<dbReference type="PROSITE" id="PS51387">
    <property type="entry name" value="FAD_PCMH"/>
    <property type="match status" value="1"/>
</dbReference>
<dbReference type="GO" id="GO:0016491">
    <property type="term" value="F:oxidoreductase activity"/>
    <property type="evidence" value="ECO:0007669"/>
    <property type="project" value="UniProtKB-KW"/>
</dbReference>
<dbReference type="OrthoDB" id="415825at2759"/>
<feature type="signal peptide" evidence="5">
    <location>
        <begin position="1"/>
        <end position="20"/>
    </location>
</feature>
<dbReference type="AlphaFoldDB" id="A0A814TLZ6"/>